<accession>A0A239NXU9</accession>
<feature type="domain" description="PNPLA" evidence="6">
    <location>
        <begin position="39"/>
        <end position="209"/>
    </location>
</feature>
<dbReference type="Gene3D" id="3.40.1090.10">
    <property type="entry name" value="Cytosolic phospholipase A2 catalytic domain"/>
    <property type="match status" value="2"/>
</dbReference>
<evidence type="ECO:0000256" key="3">
    <source>
        <dbReference type="ARBA" id="ARBA00023098"/>
    </source>
</evidence>
<evidence type="ECO:0000256" key="2">
    <source>
        <dbReference type="ARBA" id="ARBA00022963"/>
    </source>
</evidence>
<dbReference type="InterPro" id="IPR050301">
    <property type="entry name" value="NTE"/>
</dbReference>
<dbReference type="PROSITE" id="PS51635">
    <property type="entry name" value="PNPLA"/>
    <property type="match status" value="1"/>
</dbReference>
<name>A0A239NXU9_9ACTN</name>
<dbReference type="AlphaFoldDB" id="A0A239NXU9"/>
<evidence type="ECO:0000256" key="1">
    <source>
        <dbReference type="ARBA" id="ARBA00022801"/>
    </source>
</evidence>
<keyword evidence="8" id="KW-1185">Reference proteome</keyword>
<dbReference type="GO" id="GO:0016787">
    <property type="term" value="F:hydrolase activity"/>
    <property type="evidence" value="ECO:0007669"/>
    <property type="project" value="UniProtKB-UniRule"/>
</dbReference>
<dbReference type="InterPro" id="IPR002641">
    <property type="entry name" value="PNPLA_dom"/>
</dbReference>
<keyword evidence="3 4" id="KW-0443">Lipid metabolism</keyword>
<dbReference type="InterPro" id="IPR016035">
    <property type="entry name" value="Acyl_Trfase/lysoPLipase"/>
</dbReference>
<evidence type="ECO:0000313" key="7">
    <source>
        <dbReference type="EMBL" id="SNT59707.1"/>
    </source>
</evidence>
<dbReference type="PROSITE" id="PS50890">
    <property type="entry name" value="PUA"/>
    <property type="match status" value="1"/>
</dbReference>
<feature type="compositionally biased region" description="Pro residues" evidence="5">
    <location>
        <begin position="25"/>
        <end position="34"/>
    </location>
</feature>
<dbReference type="Pfam" id="PF01734">
    <property type="entry name" value="Patatin"/>
    <property type="match status" value="1"/>
</dbReference>
<evidence type="ECO:0000256" key="4">
    <source>
        <dbReference type="PROSITE-ProRule" id="PRU01161"/>
    </source>
</evidence>
<protein>
    <submittedName>
        <fullName evidence="7">NTE family protein</fullName>
    </submittedName>
</protein>
<organism evidence="7 8">
    <name type="scientific">Actinacidiphila glaucinigra</name>
    <dbReference type="NCBI Taxonomy" id="235986"/>
    <lineage>
        <taxon>Bacteria</taxon>
        <taxon>Bacillati</taxon>
        <taxon>Actinomycetota</taxon>
        <taxon>Actinomycetes</taxon>
        <taxon>Kitasatosporales</taxon>
        <taxon>Streptomycetaceae</taxon>
        <taxon>Actinacidiphila</taxon>
    </lineage>
</organism>
<keyword evidence="2 4" id="KW-0442">Lipid degradation</keyword>
<sequence>METVPTSGPALTARRVARDGGAPASPLPTGPTPPETVAFVLQGGGSLCASQVGALRALTQAGITPDLIIGSSAGALNGAAFAADPTAEGVDRLGTLWLNIKRRHVAPISPWTVIRAALGHGEAAVSSTALRRVLRFGVGVERLEDVAVPVHVVATDVETGAAVVLSQGDAVSALLASAAVPGLYPPVCVGQRRLVDGAVSADTPVLQAEALGATTIYLLPAAVSEQTGRRARTALLAAYQAVGKMLEERERRDVAAVRGSVLRLPAATTPVVSLIDFHDTPRLLQAGYSLTRDWLSRQPAAMA</sequence>
<evidence type="ECO:0000256" key="5">
    <source>
        <dbReference type="SAM" id="MobiDB-lite"/>
    </source>
</evidence>
<dbReference type="GO" id="GO:0016042">
    <property type="term" value="P:lipid catabolic process"/>
    <property type="evidence" value="ECO:0007669"/>
    <property type="project" value="UniProtKB-UniRule"/>
</dbReference>
<gene>
    <name evidence="7" type="ORF">SAMN05216252_1576</name>
</gene>
<feature type="region of interest" description="Disordered" evidence="5">
    <location>
        <begin position="1"/>
        <end position="34"/>
    </location>
</feature>
<evidence type="ECO:0000313" key="8">
    <source>
        <dbReference type="Proteomes" id="UP000198280"/>
    </source>
</evidence>
<dbReference type="EMBL" id="FZOF01000057">
    <property type="protein sequence ID" value="SNT59707.1"/>
    <property type="molecule type" value="Genomic_DNA"/>
</dbReference>
<feature type="short sequence motif" description="GXSXG" evidence="4">
    <location>
        <begin position="70"/>
        <end position="74"/>
    </location>
</feature>
<dbReference type="SUPFAM" id="SSF52151">
    <property type="entry name" value="FabD/lysophospholipase-like"/>
    <property type="match status" value="1"/>
</dbReference>
<dbReference type="PANTHER" id="PTHR14226">
    <property type="entry name" value="NEUROPATHY TARGET ESTERASE/SWISS CHEESE D.MELANOGASTER"/>
    <property type="match status" value="1"/>
</dbReference>
<dbReference type="Proteomes" id="UP000198280">
    <property type="component" value="Unassembled WGS sequence"/>
</dbReference>
<feature type="active site" description="Nucleophile" evidence="4">
    <location>
        <position position="72"/>
    </location>
</feature>
<evidence type="ECO:0000259" key="6">
    <source>
        <dbReference type="PROSITE" id="PS51635"/>
    </source>
</evidence>
<reference evidence="7 8" key="1">
    <citation type="submission" date="2017-06" db="EMBL/GenBank/DDBJ databases">
        <authorList>
            <person name="Kim H.J."/>
            <person name="Triplett B.A."/>
        </authorList>
    </citation>
    <scope>NUCLEOTIDE SEQUENCE [LARGE SCALE GENOMIC DNA]</scope>
    <source>
        <strain evidence="7 8">CGMCC 4.1858</strain>
    </source>
</reference>
<keyword evidence="1 4" id="KW-0378">Hydrolase</keyword>
<dbReference type="PANTHER" id="PTHR14226:SF57">
    <property type="entry name" value="BLR7027 PROTEIN"/>
    <property type="match status" value="1"/>
</dbReference>
<feature type="short sequence motif" description="DGA/G" evidence="4">
    <location>
        <begin position="196"/>
        <end position="198"/>
    </location>
</feature>
<comment type="caution">
    <text evidence="4">Lacks conserved residue(s) required for the propagation of feature annotation.</text>
</comment>
<feature type="active site" description="Proton acceptor" evidence="4">
    <location>
        <position position="196"/>
    </location>
</feature>
<proteinExistence type="predicted"/>